<feature type="binding site" evidence="11">
    <location>
        <position position="168"/>
    </location>
    <ligand>
        <name>ATP</name>
        <dbReference type="ChEBI" id="CHEBI:30616"/>
    </ligand>
</feature>
<dbReference type="PRINTS" id="PR01099">
    <property type="entry name" value="HYETHTZKNASE"/>
</dbReference>
<dbReference type="EC" id="2.7.1.50" evidence="11"/>
<reference evidence="12 13" key="1">
    <citation type="submission" date="2016-10" db="EMBL/GenBank/DDBJ databases">
        <authorList>
            <person name="de Groot N.N."/>
        </authorList>
    </citation>
    <scope>NUCLEOTIDE SEQUENCE [LARGE SCALE GENOMIC DNA]</scope>
    <source>
        <strain evidence="12 13">DSM 19012</strain>
    </source>
</reference>
<dbReference type="NCBIfam" id="TIGR00694">
    <property type="entry name" value="thiM"/>
    <property type="match status" value="1"/>
</dbReference>
<dbReference type="eggNOG" id="COG2145">
    <property type="taxonomic scope" value="Bacteria"/>
</dbReference>
<dbReference type="RefSeq" id="WP_010528277.1">
    <property type="nucleotide sequence ID" value="NZ_AFSL01000075.1"/>
</dbReference>
<evidence type="ECO:0000256" key="10">
    <source>
        <dbReference type="ARBA" id="ARBA00022977"/>
    </source>
</evidence>
<dbReference type="EMBL" id="FONA01000004">
    <property type="protein sequence ID" value="SFD95749.1"/>
    <property type="molecule type" value="Genomic_DNA"/>
</dbReference>
<evidence type="ECO:0000256" key="9">
    <source>
        <dbReference type="ARBA" id="ARBA00022842"/>
    </source>
</evidence>
<evidence type="ECO:0000256" key="8">
    <source>
        <dbReference type="ARBA" id="ARBA00022840"/>
    </source>
</evidence>
<keyword evidence="13" id="KW-1185">Reference proteome</keyword>
<evidence type="ECO:0000256" key="2">
    <source>
        <dbReference type="ARBA" id="ARBA00001946"/>
    </source>
</evidence>
<dbReference type="AlphaFoldDB" id="A0A1I1WL66"/>
<dbReference type="CDD" id="cd01170">
    <property type="entry name" value="THZ_kinase"/>
    <property type="match status" value="1"/>
</dbReference>
<comment type="cofactor">
    <cofactor evidence="2 11">
        <name>Mg(2+)</name>
        <dbReference type="ChEBI" id="CHEBI:18420"/>
    </cofactor>
</comment>
<name>A0A1I1WL66_9BACT</name>
<keyword evidence="9 11" id="KW-0460">Magnesium</keyword>
<dbReference type="GO" id="GO:0005524">
    <property type="term" value="F:ATP binding"/>
    <property type="evidence" value="ECO:0007669"/>
    <property type="project" value="UniProtKB-UniRule"/>
</dbReference>
<evidence type="ECO:0000256" key="5">
    <source>
        <dbReference type="ARBA" id="ARBA00022723"/>
    </source>
</evidence>
<keyword evidence="6 11" id="KW-0547">Nucleotide-binding</keyword>
<dbReference type="HAMAP" id="MF_00228">
    <property type="entry name" value="Thz_kinase"/>
    <property type="match status" value="1"/>
</dbReference>
<keyword evidence="4 11" id="KW-0808">Transferase</keyword>
<dbReference type="UniPathway" id="UPA00060">
    <property type="reaction ID" value="UER00139"/>
</dbReference>
<accession>A0A1I1WL66</accession>
<comment type="function">
    <text evidence="11">Catalyzes the phosphorylation of the hydroxyl group of 4-methyl-5-beta-hydroxyethylthiazole (THZ).</text>
</comment>
<keyword evidence="8 11" id="KW-0067">ATP-binding</keyword>
<keyword evidence="10 11" id="KW-0784">Thiamine biosynthesis</keyword>
<gene>
    <name evidence="11" type="primary">thiM</name>
    <name evidence="12" type="ORF">SAMN05444380_104161</name>
</gene>
<dbReference type="Pfam" id="PF02110">
    <property type="entry name" value="HK"/>
    <property type="match status" value="1"/>
</dbReference>
<evidence type="ECO:0000256" key="4">
    <source>
        <dbReference type="ARBA" id="ARBA00022679"/>
    </source>
</evidence>
<evidence type="ECO:0000313" key="12">
    <source>
        <dbReference type="EMBL" id="SFD95749.1"/>
    </source>
</evidence>
<dbReference type="GO" id="GO:0009228">
    <property type="term" value="P:thiamine biosynthetic process"/>
    <property type="evidence" value="ECO:0007669"/>
    <property type="project" value="UniProtKB-KW"/>
</dbReference>
<dbReference type="FunCoup" id="A0A1I1WL66">
    <property type="interactions" value="167"/>
</dbReference>
<dbReference type="NCBIfam" id="NF006830">
    <property type="entry name" value="PRK09355.1"/>
    <property type="match status" value="1"/>
</dbReference>
<dbReference type="PIRSF" id="PIRSF000513">
    <property type="entry name" value="Thz_kinase"/>
    <property type="match status" value="1"/>
</dbReference>
<keyword evidence="5 11" id="KW-0479">Metal-binding</keyword>
<comment type="similarity">
    <text evidence="11">Belongs to the Thz kinase family.</text>
</comment>
<dbReference type="Gene3D" id="3.40.1190.20">
    <property type="match status" value="1"/>
</dbReference>
<feature type="binding site" evidence="11">
    <location>
        <position position="46"/>
    </location>
    <ligand>
        <name>substrate</name>
    </ligand>
</feature>
<protein>
    <recommendedName>
        <fullName evidence="11">Hydroxyethylthiazole kinase</fullName>
        <ecNumber evidence="11">2.7.1.50</ecNumber>
    </recommendedName>
    <alternativeName>
        <fullName evidence="11">4-methyl-5-beta-hydroxyethylthiazole kinase</fullName>
        <shortName evidence="11">TH kinase</shortName>
        <shortName evidence="11">Thz kinase</shortName>
    </alternativeName>
</protein>
<evidence type="ECO:0000256" key="6">
    <source>
        <dbReference type="ARBA" id="ARBA00022741"/>
    </source>
</evidence>
<evidence type="ECO:0000256" key="3">
    <source>
        <dbReference type="ARBA" id="ARBA00004868"/>
    </source>
</evidence>
<evidence type="ECO:0000256" key="1">
    <source>
        <dbReference type="ARBA" id="ARBA00001771"/>
    </source>
</evidence>
<proteinExistence type="inferred from homology"/>
<dbReference type="GO" id="GO:0000287">
    <property type="term" value="F:magnesium ion binding"/>
    <property type="evidence" value="ECO:0007669"/>
    <property type="project" value="UniProtKB-UniRule"/>
</dbReference>
<evidence type="ECO:0000313" key="13">
    <source>
        <dbReference type="Proteomes" id="UP000181976"/>
    </source>
</evidence>
<dbReference type="InParanoid" id="A0A1I1WL66"/>
<dbReference type="GO" id="GO:0004417">
    <property type="term" value="F:hydroxyethylthiazole kinase activity"/>
    <property type="evidence" value="ECO:0007669"/>
    <property type="project" value="UniProtKB-UniRule"/>
</dbReference>
<dbReference type="STRING" id="385682.SAMN05444380_104161"/>
<dbReference type="InterPro" id="IPR029056">
    <property type="entry name" value="Ribokinase-like"/>
</dbReference>
<dbReference type="SUPFAM" id="SSF53613">
    <property type="entry name" value="Ribokinase-like"/>
    <property type="match status" value="1"/>
</dbReference>
<dbReference type="InterPro" id="IPR000417">
    <property type="entry name" value="Hyethyz_kinase"/>
</dbReference>
<evidence type="ECO:0000256" key="7">
    <source>
        <dbReference type="ARBA" id="ARBA00022777"/>
    </source>
</evidence>
<comment type="pathway">
    <text evidence="3 11">Cofactor biosynthesis; thiamine diphosphate biosynthesis; 4-methyl-5-(2-phosphoethyl)-thiazole from 5-(2-hydroxyethyl)-4-methylthiazole: step 1/1.</text>
</comment>
<organism evidence="12 13">
    <name type="scientific">Thermophagus xiamenensis</name>
    <dbReference type="NCBI Taxonomy" id="385682"/>
    <lineage>
        <taxon>Bacteria</taxon>
        <taxon>Pseudomonadati</taxon>
        <taxon>Bacteroidota</taxon>
        <taxon>Bacteroidia</taxon>
        <taxon>Marinilabiliales</taxon>
        <taxon>Marinilabiliaceae</taxon>
        <taxon>Thermophagus</taxon>
    </lineage>
</organism>
<feature type="binding site" evidence="11">
    <location>
        <position position="195"/>
    </location>
    <ligand>
        <name>substrate</name>
    </ligand>
</feature>
<sequence length="264" mass="27741">MITPQLVGELLQQVRAQSPLVHNITNFVVMNNTANALLSAGASPVMAHAPEEMEAMAGIASALVLNIGTLSRQWVEGMLIAGKTARKRKIPIVLDPVGAGATTFRTETCHQLIRECHPTVIRGNASEIMALISSDIRTKGVDSTESSDEALQMAKTLARETQAVISISGKTDYITDGTQVICIRNHIPLMPKVTGMGCTASALTGAFAAVSNDALTGAAAAMAIMAVAGEKAASAAKGPGSFQMHFLDALYTLNQDDINQNLKL</sequence>
<feature type="binding site" evidence="11">
    <location>
        <position position="122"/>
    </location>
    <ligand>
        <name>ATP</name>
        <dbReference type="ChEBI" id="CHEBI:30616"/>
    </ligand>
</feature>
<dbReference type="GO" id="GO:0009229">
    <property type="term" value="P:thiamine diphosphate biosynthetic process"/>
    <property type="evidence" value="ECO:0007669"/>
    <property type="project" value="UniProtKB-UniRule"/>
</dbReference>
<evidence type="ECO:0000256" key="11">
    <source>
        <dbReference type="HAMAP-Rule" id="MF_00228"/>
    </source>
</evidence>
<dbReference type="Proteomes" id="UP000181976">
    <property type="component" value="Unassembled WGS sequence"/>
</dbReference>
<comment type="catalytic activity">
    <reaction evidence="1 11">
        <text>5-(2-hydroxyethyl)-4-methylthiazole + ATP = 4-methyl-5-(2-phosphooxyethyl)-thiazole + ADP + H(+)</text>
        <dbReference type="Rhea" id="RHEA:24212"/>
        <dbReference type="ChEBI" id="CHEBI:15378"/>
        <dbReference type="ChEBI" id="CHEBI:17957"/>
        <dbReference type="ChEBI" id="CHEBI:30616"/>
        <dbReference type="ChEBI" id="CHEBI:58296"/>
        <dbReference type="ChEBI" id="CHEBI:456216"/>
        <dbReference type="EC" id="2.7.1.50"/>
    </reaction>
</comment>
<keyword evidence="7 11" id="KW-0418">Kinase</keyword>
<dbReference type="OrthoDB" id="9778146at2"/>